<dbReference type="CDD" id="cd00315">
    <property type="entry name" value="Cyt_C5_DNA_methylase"/>
    <property type="match status" value="1"/>
</dbReference>
<dbReference type="PROSITE" id="PS00094">
    <property type="entry name" value="C5_MTASE_1"/>
    <property type="match status" value="1"/>
</dbReference>
<evidence type="ECO:0000256" key="4">
    <source>
        <dbReference type="PROSITE-ProRule" id="PRU01016"/>
    </source>
</evidence>
<evidence type="ECO:0000256" key="6">
    <source>
        <dbReference type="RuleBase" id="RU000417"/>
    </source>
</evidence>
<dbReference type="Pfam" id="PF00145">
    <property type="entry name" value="DNA_methylase"/>
    <property type="match status" value="1"/>
</dbReference>
<dbReference type="GO" id="GO:0032259">
    <property type="term" value="P:methylation"/>
    <property type="evidence" value="ECO:0007669"/>
    <property type="project" value="UniProtKB-KW"/>
</dbReference>
<dbReference type="EC" id="2.1.1.37" evidence="6"/>
<dbReference type="InterPro" id="IPR018117">
    <property type="entry name" value="C5_DNA_meth_AS"/>
</dbReference>
<keyword evidence="2 4" id="KW-0808">Transferase</keyword>
<dbReference type="Gene3D" id="3.90.120.10">
    <property type="entry name" value="DNA Methylase, subunit A, domain 2"/>
    <property type="match status" value="1"/>
</dbReference>
<feature type="compositionally biased region" description="Low complexity" evidence="7">
    <location>
        <begin position="165"/>
        <end position="177"/>
    </location>
</feature>
<dbReference type="Proteomes" id="UP000626109">
    <property type="component" value="Unassembled WGS sequence"/>
</dbReference>
<dbReference type="PANTHER" id="PTHR46098:SF1">
    <property type="entry name" value="TRNA (CYTOSINE(38)-C(5))-METHYLTRANSFERASE"/>
    <property type="match status" value="1"/>
</dbReference>
<evidence type="ECO:0000313" key="9">
    <source>
        <dbReference type="Proteomes" id="UP000626109"/>
    </source>
</evidence>
<keyword evidence="3 4" id="KW-0949">S-adenosyl-L-methionine</keyword>
<comment type="catalytic activity">
    <reaction evidence="6">
        <text>a 2'-deoxycytidine in DNA + S-adenosyl-L-methionine = a 5-methyl-2'-deoxycytidine in DNA + S-adenosyl-L-homocysteine + H(+)</text>
        <dbReference type="Rhea" id="RHEA:13681"/>
        <dbReference type="Rhea" id="RHEA-COMP:11369"/>
        <dbReference type="Rhea" id="RHEA-COMP:11370"/>
        <dbReference type="ChEBI" id="CHEBI:15378"/>
        <dbReference type="ChEBI" id="CHEBI:57856"/>
        <dbReference type="ChEBI" id="CHEBI:59789"/>
        <dbReference type="ChEBI" id="CHEBI:85452"/>
        <dbReference type="ChEBI" id="CHEBI:85454"/>
        <dbReference type="EC" id="2.1.1.37"/>
    </reaction>
</comment>
<dbReference type="InterPro" id="IPR001525">
    <property type="entry name" value="C5_MeTfrase"/>
</dbReference>
<evidence type="ECO:0000256" key="1">
    <source>
        <dbReference type="ARBA" id="ARBA00022603"/>
    </source>
</evidence>
<reference evidence="8" key="1">
    <citation type="submission" date="2021-02" db="EMBL/GenBank/DDBJ databases">
        <authorList>
            <person name="Dougan E. K."/>
            <person name="Rhodes N."/>
            <person name="Thang M."/>
            <person name="Chan C."/>
        </authorList>
    </citation>
    <scope>NUCLEOTIDE SEQUENCE</scope>
</reference>
<organism evidence="8 9">
    <name type="scientific">Polarella glacialis</name>
    <name type="common">Dinoflagellate</name>
    <dbReference type="NCBI Taxonomy" id="89957"/>
    <lineage>
        <taxon>Eukaryota</taxon>
        <taxon>Sar</taxon>
        <taxon>Alveolata</taxon>
        <taxon>Dinophyceae</taxon>
        <taxon>Suessiales</taxon>
        <taxon>Suessiaceae</taxon>
        <taxon>Polarella</taxon>
    </lineage>
</organism>
<evidence type="ECO:0000256" key="2">
    <source>
        <dbReference type="ARBA" id="ARBA00022679"/>
    </source>
</evidence>
<gene>
    <name evidence="8" type="ORF">PGLA2088_LOCUS46948</name>
</gene>
<keyword evidence="1 4" id="KW-0489">Methyltransferase</keyword>
<dbReference type="PRINTS" id="PR00105">
    <property type="entry name" value="C5METTRFRASE"/>
</dbReference>
<name>A0A813LML9_POLGL</name>
<evidence type="ECO:0000256" key="5">
    <source>
        <dbReference type="RuleBase" id="RU000416"/>
    </source>
</evidence>
<dbReference type="AlphaFoldDB" id="A0A813LML9"/>
<protein>
    <recommendedName>
        <fullName evidence="6">Cytosine-specific methyltransferase</fullName>
        <ecNumber evidence="6">2.1.1.37</ecNumber>
    </recommendedName>
</protein>
<evidence type="ECO:0000313" key="8">
    <source>
        <dbReference type="EMBL" id="CAE8733694.1"/>
    </source>
</evidence>
<feature type="region of interest" description="Disordered" evidence="7">
    <location>
        <begin position="165"/>
        <end position="210"/>
    </location>
</feature>
<dbReference type="PROSITE" id="PS51679">
    <property type="entry name" value="SAM_MT_C5"/>
    <property type="match status" value="1"/>
</dbReference>
<proteinExistence type="inferred from homology"/>
<dbReference type="InterPro" id="IPR050750">
    <property type="entry name" value="C5-MTase"/>
</dbReference>
<comment type="caution">
    <text evidence="8">The sequence shown here is derived from an EMBL/GenBank/DDBJ whole genome shotgun (WGS) entry which is preliminary data.</text>
</comment>
<dbReference type="PANTHER" id="PTHR46098">
    <property type="entry name" value="TRNA (CYTOSINE(38)-C(5))-METHYLTRANSFERASE"/>
    <property type="match status" value="1"/>
</dbReference>
<sequence>LDPSLHTFTAQEQLQSVEPWLLTGAPYVLAPAGWDKRVLTLLQQCGWHPRGSPRSVLDRRPEKVKDSLRAFQLSDDAAVALEELLGSEVWDDSLPEMDHIRQKAAFQELCPQSQQVVKLILEGTLTWRPYFQLHEYLVSEDRCDRPESKRGDSLHLGIRWLTSQQQEQQDQQKQQQQEQREEEEEEQQQQKEEEQQQEQQTGLPVAARQSSTGSATTFTFIELFAGIGGFRLGCEAVGGSCVFASEIHPWARQIYELNFGNEKTLAKTLDIRKVRVEDVPQHDILTAGFPCQPFSAGGGTSDLRPQGFRDPRGQIFWQVIRLLQAHEQQPEMQPKAVVLENVPGLIKNDISREVPTDDEETMNSRCGLPVVLGALSECGYSVSWKVYDSQHFVPQMRERVFIVGIRNDLVNADEDSPSAFRWPELSSEATKPQLRDILHGSFDSLEDSALRPYRLTSEQWELVAKQPYFQKRPDHRLPPLDGVSNTIRSSYRSGFRLFSQFVPVPDSEASSTGGETETPELAPLSLSPYRFFTPRECARLQGFPEWFRFTGDGQG</sequence>
<comment type="similarity">
    <text evidence="4 5">Belongs to the class I-like SAM-binding methyltransferase superfamily. C5-methyltransferase family.</text>
</comment>
<accession>A0A813LML9</accession>
<feature type="non-terminal residue" evidence="8">
    <location>
        <position position="1"/>
    </location>
</feature>
<feature type="active site" evidence="4">
    <location>
        <position position="291"/>
    </location>
</feature>
<dbReference type="InterPro" id="IPR029063">
    <property type="entry name" value="SAM-dependent_MTases_sf"/>
</dbReference>
<dbReference type="SUPFAM" id="SSF53335">
    <property type="entry name" value="S-adenosyl-L-methionine-dependent methyltransferases"/>
    <property type="match status" value="1"/>
</dbReference>
<dbReference type="Gene3D" id="3.40.50.150">
    <property type="entry name" value="Vaccinia Virus protein VP39"/>
    <property type="match status" value="1"/>
</dbReference>
<evidence type="ECO:0000256" key="7">
    <source>
        <dbReference type="SAM" id="MobiDB-lite"/>
    </source>
</evidence>
<dbReference type="NCBIfam" id="TIGR00675">
    <property type="entry name" value="dcm"/>
    <property type="match status" value="1"/>
</dbReference>
<dbReference type="GO" id="GO:0003886">
    <property type="term" value="F:DNA (cytosine-5-)-methyltransferase activity"/>
    <property type="evidence" value="ECO:0007669"/>
    <property type="project" value="UniProtKB-EC"/>
</dbReference>
<evidence type="ECO:0000256" key="3">
    <source>
        <dbReference type="ARBA" id="ARBA00022691"/>
    </source>
</evidence>
<dbReference type="EMBL" id="CAJNNW010036371">
    <property type="protein sequence ID" value="CAE8733694.1"/>
    <property type="molecule type" value="Genomic_DNA"/>
</dbReference>